<dbReference type="InterPro" id="IPR000073">
    <property type="entry name" value="AB_hydrolase_1"/>
</dbReference>
<organism evidence="3 4">
    <name type="scientific">Streptomyces alkaliterrae</name>
    <dbReference type="NCBI Taxonomy" id="2213162"/>
    <lineage>
        <taxon>Bacteria</taxon>
        <taxon>Bacillati</taxon>
        <taxon>Actinomycetota</taxon>
        <taxon>Actinomycetes</taxon>
        <taxon>Kitasatosporales</taxon>
        <taxon>Streptomycetaceae</taxon>
        <taxon>Streptomyces</taxon>
    </lineage>
</organism>
<accession>A0A7W3ZRN2</accession>
<proteinExistence type="predicted"/>
<dbReference type="EMBL" id="JABJXA010000011">
    <property type="protein sequence ID" value="MBB1257832.1"/>
    <property type="molecule type" value="Genomic_DNA"/>
</dbReference>
<dbReference type="SUPFAM" id="SSF53474">
    <property type="entry name" value="alpha/beta-Hydrolases"/>
    <property type="match status" value="1"/>
</dbReference>
<dbReference type="RefSeq" id="WP_181356187.1">
    <property type="nucleotide sequence ID" value="NZ_JABJXA010000011.1"/>
</dbReference>
<evidence type="ECO:0000256" key="1">
    <source>
        <dbReference type="SAM" id="MobiDB-lite"/>
    </source>
</evidence>
<dbReference type="AlphaFoldDB" id="A0A7W3ZRN2"/>
<gene>
    <name evidence="3" type="ORF">H3147_03180</name>
</gene>
<evidence type="ECO:0000313" key="3">
    <source>
        <dbReference type="EMBL" id="MBB1257832.1"/>
    </source>
</evidence>
<dbReference type="InterPro" id="IPR029058">
    <property type="entry name" value="AB_hydrolase_fold"/>
</dbReference>
<evidence type="ECO:0000313" key="4">
    <source>
        <dbReference type="Proteomes" id="UP000517765"/>
    </source>
</evidence>
<feature type="compositionally biased region" description="Pro residues" evidence="1">
    <location>
        <begin position="12"/>
        <end position="25"/>
    </location>
</feature>
<protein>
    <submittedName>
        <fullName evidence="3">Alpha/beta hydrolase</fullName>
    </submittedName>
</protein>
<comment type="caution">
    <text evidence="3">The sequence shown here is derived from an EMBL/GenBank/DDBJ whole genome shotgun (WGS) entry which is preliminary data.</text>
</comment>
<feature type="domain" description="AB hydrolase-1" evidence="2">
    <location>
        <begin position="56"/>
        <end position="288"/>
    </location>
</feature>
<dbReference type="Pfam" id="PF12697">
    <property type="entry name" value="Abhydrolase_6"/>
    <property type="match status" value="1"/>
</dbReference>
<dbReference type="Proteomes" id="UP000517765">
    <property type="component" value="Unassembled WGS sequence"/>
</dbReference>
<name>A0A7W3ZRN2_9ACTN</name>
<dbReference type="Gene3D" id="3.40.50.1820">
    <property type="entry name" value="alpha/beta hydrolase"/>
    <property type="match status" value="1"/>
</dbReference>
<reference evidence="4" key="1">
    <citation type="submission" date="2020-05" db="EMBL/GenBank/DDBJ databases">
        <title>Classification of alakaliphilic streptomycetes isolated from an alkaline soil next to Lonar Crater, India and a proposal for the recognition of Streptomyces alkaliterrae sp. nov.</title>
        <authorList>
            <person name="Golinska P."/>
        </authorList>
    </citation>
    <scope>NUCLEOTIDE SEQUENCE [LARGE SCALE GENOMIC DNA]</scope>
    <source>
        <strain evidence="4">OF8</strain>
    </source>
</reference>
<keyword evidence="3" id="KW-0378">Hydrolase</keyword>
<feature type="region of interest" description="Disordered" evidence="1">
    <location>
        <begin position="1"/>
        <end position="26"/>
    </location>
</feature>
<evidence type="ECO:0000259" key="2">
    <source>
        <dbReference type="Pfam" id="PF12697"/>
    </source>
</evidence>
<feature type="compositionally biased region" description="Low complexity" evidence="1">
    <location>
        <begin position="1"/>
        <end position="11"/>
    </location>
</feature>
<sequence>MTTAPPATAVAPAPPAAAPTGPAPRPAVRRVTLDAGGLTLSALLAEPVDRAPRAAVVALHGGGMSAGYFDARAHPDQSLLGLGARLDYTVLAVDRPGYGDSAGVLPEGLGLDEQSARLNAALDDFTRRHDTGAGLLLLAHSYGGKLALTAAAHDREPGPEQQGRRLLGLDVSGLGHRYAAPPEELPDDRGHGHWTRNWGKLRLYPPGTFRESDNLVAPMPVRERAEAPHWPDRFASLAARIRVPVRLTFAEHETWWRHDDTALSDLRNRLAAAPRVVVDRMPGAGHNISLGWAARSYHLRALGFLEECLALRECAPTGR</sequence>
<dbReference type="GO" id="GO:0016787">
    <property type="term" value="F:hydrolase activity"/>
    <property type="evidence" value="ECO:0007669"/>
    <property type="project" value="UniProtKB-KW"/>
</dbReference>